<feature type="region of interest" description="Disordered" evidence="2">
    <location>
        <begin position="337"/>
        <end position="371"/>
    </location>
</feature>
<feature type="compositionally biased region" description="Polar residues" evidence="2">
    <location>
        <begin position="337"/>
        <end position="346"/>
    </location>
</feature>
<dbReference type="OrthoDB" id="4959284at2759"/>
<organism evidence="3 4">
    <name type="scientific">Ophiocordyceps australis</name>
    <dbReference type="NCBI Taxonomy" id="1399860"/>
    <lineage>
        <taxon>Eukaryota</taxon>
        <taxon>Fungi</taxon>
        <taxon>Dikarya</taxon>
        <taxon>Ascomycota</taxon>
        <taxon>Pezizomycotina</taxon>
        <taxon>Sordariomycetes</taxon>
        <taxon>Hypocreomycetidae</taxon>
        <taxon>Hypocreales</taxon>
        <taxon>Ophiocordycipitaceae</taxon>
        <taxon>Ophiocordyceps</taxon>
    </lineage>
</organism>
<name>A0A2C5YMM1_9HYPO</name>
<feature type="coiled-coil region" evidence="1">
    <location>
        <begin position="393"/>
        <end position="466"/>
    </location>
</feature>
<dbReference type="Proteomes" id="UP000224854">
    <property type="component" value="Unassembled WGS sequence"/>
</dbReference>
<gene>
    <name evidence="3" type="ORF">CDD82_6947</name>
</gene>
<feature type="region of interest" description="Disordered" evidence="2">
    <location>
        <begin position="44"/>
        <end position="63"/>
    </location>
</feature>
<keyword evidence="1" id="KW-0175">Coiled coil</keyword>
<feature type="compositionally biased region" description="Polar residues" evidence="2">
    <location>
        <begin position="361"/>
        <end position="371"/>
    </location>
</feature>
<keyword evidence="4" id="KW-1185">Reference proteome</keyword>
<evidence type="ECO:0000313" key="3">
    <source>
        <dbReference type="EMBL" id="PHH70755.1"/>
    </source>
</evidence>
<feature type="compositionally biased region" description="Polar residues" evidence="2">
    <location>
        <begin position="232"/>
        <end position="248"/>
    </location>
</feature>
<feature type="region of interest" description="Disordered" evidence="2">
    <location>
        <begin position="232"/>
        <end position="252"/>
    </location>
</feature>
<sequence length="560" mass="63631">MTKERLKEEGDIIKLDSELKSVVDSWESRVIQLTTDIVIEHLSTAKPSTDNSSNEHRDPENQTLLKNDLEQVKHSVDERVGALKTQLDSLRQELEQEKFKTSALPKVDQFESLRQEFETAKIKVESLPGLEGQLIKLQRELEIERQKQSSHSELEGRLEKLQQELETERQKNNSISILWEHYQRLQEQQLVEKERGDQLERRVSDLVSQASEARLIIDKREETDTVQIRQSLRQSISTPTQASPTPAGSTAIKYDDFASMPVTRVELDKALREVDEIMAGKDNLSTNKPGRKTGRILRSLMADLKLVESDNDQSGELQSNINELKEWVKTHEQKLTEQANTNSAVQSRLEALRSEQDSERSTPSLSNTVSSEVKQIVRVEISSRMHEALPRIKERLESGLSEEASKRQSLEEEMKRVAVESMALREQMESIKSRLQESGLGLSEEAQEHKKELASLAQRIASAESAVTMGRGETASDIEELRMQSANLRAWQDSFTTKSLCKEIVDYINATVPNGLQRQMIDLVYRVDRFEARLNTAEATGLKRRRLDDGSVAAAPRGPQ</sequence>
<proteinExistence type="predicted"/>
<accession>A0A2C5YMM1</accession>
<protein>
    <submittedName>
        <fullName evidence="3">Uncharacterized protein</fullName>
    </submittedName>
</protein>
<reference evidence="3 4" key="1">
    <citation type="submission" date="2017-06" db="EMBL/GenBank/DDBJ databases">
        <title>Ant-infecting Ophiocordyceps genomes reveal a high diversity of potential behavioral manipulation genes and a possible major role for enterotoxins.</title>
        <authorList>
            <person name="De Bekker C."/>
            <person name="Evans H.C."/>
            <person name="Brachmann A."/>
            <person name="Hughes D.P."/>
        </authorList>
    </citation>
    <scope>NUCLEOTIDE SEQUENCE [LARGE SCALE GENOMIC DNA]</scope>
    <source>
        <strain evidence="3 4">1348a</strain>
    </source>
</reference>
<evidence type="ECO:0000256" key="1">
    <source>
        <dbReference type="SAM" id="Coils"/>
    </source>
</evidence>
<dbReference type="EMBL" id="NJEU01000760">
    <property type="protein sequence ID" value="PHH70755.1"/>
    <property type="molecule type" value="Genomic_DNA"/>
</dbReference>
<comment type="caution">
    <text evidence="3">The sequence shown here is derived from an EMBL/GenBank/DDBJ whole genome shotgun (WGS) entry which is preliminary data.</text>
</comment>
<feature type="coiled-coil region" evidence="1">
    <location>
        <begin position="127"/>
        <end position="178"/>
    </location>
</feature>
<feature type="coiled-coil region" evidence="1">
    <location>
        <begin position="73"/>
        <end position="100"/>
    </location>
</feature>
<evidence type="ECO:0000313" key="4">
    <source>
        <dbReference type="Proteomes" id="UP000224854"/>
    </source>
</evidence>
<dbReference type="AlphaFoldDB" id="A0A2C5YMM1"/>
<evidence type="ECO:0000256" key="2">
    <source>
        <dbReference type="SAM" id="MobiDB-lite"/>
    </source>
</evidence>
<feature type="compositionally biased region" description="Basic and acidic residues" evidence="2">
    <location>
        <begin position="350"/>
        <end position="360"/>
    </location>
</feature>